<evidence type="ECO:0000259" key="2">
    <source>
        <dbReference type="SMART" id="SM00849"/>
    </source>
</evidence>
<feature type="domain" description="Metallo-beta-lactamase" evidence="2">
    <location>
        <begin position="14"/>
        <end position="230"/>
    </location>
</feature>
<dbReference type="AlphaFoldDB" id="A0A1G1WBH2"/>
<dbReference type="InterPro" id="IPR022712">
    <property type="entry name" value="Beta_Casp"/>
</dbReference>
<dbReference type="GO" id="GO:0016787">
    <property type="term" value="F:hydrolase activity"/>
    <property type="evidence" value="ECO:0007669"/>
    <property type="project" value="UniProtKB-KW"/>
</dbReference>
<dbReference type="InterPro" id="IPR050698">
    <property type="entry name" value="MBL"/>
</dbReference>
<keyword evidence="1" id="KW-0378">Hydrolase</keyword>
<dbReference type="EMBL" id="MHCQ01000004">
    <property type="protein sequence ID" value="OGY25029.1"/>
    <property type="molecule type" value="Genomic_DNA"/>
</dbReference>
<protein>
    <recommendedName>
        <fullName evidence="6">MBL fold metallo-hydrolase</fullName>
    </recommendedName>
</protein>
<dbReference type="Pfam" id="PF07521">
    <property type="entry name" value="RMMBL"/>
    <property type="match status" value="1"/>
</dbReference>
<dbReference type="InterPro" id="IPR011108">
    <property type="entry name" value="RMMBL"/>
</dbReference>
<name>A0A1G1WBH2_9BACT</name>
<organism evidence="4 5">
    <name type="scientific">Candidatus Woykebacteria bacterium RBG_13_40_7b</name>
    <dbReference type="NCBI Taxonomy" id="1802594"/>
    <lineage>
        <taxon>Bacteria</taxon>
        <taxon>Candidatus Woykeibacteriota</taxon>
    </lineage>
</organism>
<dbReference type="Proteomes" id="UP000177103">
    <property type="component" value="Unassembled WGS sequence"/>
</dbReference>
<dbReference type="Gene3D" id="3.60.15.10">
    <property type="entry name" value="Ribonuclease Z/Hydroxyacylglutathione hydrolase-like"/>
    <property type="match status" value="1"/>
</dbReference>
<comment type="caution">
    <text evidence="4">The sequence shown here is derived from an EMBL/GenBank/DDBJ whole genome shotgun (WGS) entry which is preliminary data.</text>
</comment>
<gene>
    <name evidence="4" type="ORF">A2Y57_02615</name>
</gene>
<proteinExistence type="predicted"/>
<evidence type="ECO:0000256" key="1">
    <source>
        <dbReference type="ARBA" id="ARBA00022801"/>
    </source>
</evidence>
<evidence type="ECO:0000313" key="5">
    <source>
        <dbReference type="Proteomes" id="UP000177103"/>
    </source>
</evidence>
<dbReference type="Gene3D" id="3.40.50.10890">
    <property type="match status" value="1"/>
</dbReference>
<evidence type="ECO:0000259" key="3">
    <source>
        <dbReference type="SMART" id="SM01027"/>
    </source>
</evidence>
<dbReference type="Pfam" id="PF16661">
    <property type="entry name" value="Lactamase_B_6"/>
    <property type="match status" value="1"/>
</dbReference>
<dbReference type="InterPro" id="IPR001279">
    <property type="entry name" value="Metallo-B-lactamas"/>
</dbReference>
<sequence>MRIKILGGANIGRRANFISFEKGFNFLSDCGVEIVPNDLLIPDFSNLPPEFSGIVVLTHAHLDHSGGLPYLYRIFGNRLRIYCTPPTKDLAGILLRDSAKLSREKGYTIVVEEEEVDEIMNCFITVPFREEVEIGSDVTLRFFRAGHILGAASAYIKGPGEDIMDGGDFCTFDQTLIKGAELTPYEPEVFLCEGTYAGRTHPLREAEKHRFIGAILETYQKGGTVLLPSYTVGRAQENAQIIADAKRAGFLPANLPVLIDGMARDVTRVYEKYTDELNWDHLSDDPAARLLAQDPTQPKHLFGDITFVEGKWERGILINDSRPKVIIAGSGTLEGGFSPMYAGRLIDREENAILITGYQFPGSTGRYLTISPPGGQVYINGEAQQINCKVGSFDFSAHSDGAEIIDHVVALGAKQVVLVHGEAEGRQLLAEELTSRGIRPYVPSDLEEVVIAPPIPITD</sequence>
<evidence type="ECO:0008006" key="6">
    <source>
        <dbReference type="Google" id="ProtNLM"/>
    </source>
</evidence>
<dbReference type="InterPro" id="IPR036866">
    <property type="entry name" value="RibonucZ/Hydroxyglut_hydro"/>
</dbReference>
<dbReference type="GO" id="GO:0004521">
    <property type="term" value="F:RNA endonuclease activity"/>
    <property type="evidence" value="ECO:0007669"/>
    <property type="project" value="TreeGrafter"/>
</dbReference>
<reference evidence="4 5" key="1">
    <citation type="journal article" date="2016" name="Nat. Commun.">
        <title>Thousands of microbial genomes shed light on interconnected biogeochemical processes in an aquifer system.</title>
        <authorList>
            <person name="Anantharaman K."/>
            <person name="Brown C.T."/>
            <person name="Hug L.A."/>
            <person name="Sharon I."/>
            <person name="Castelle C.J."/>
            <person name="Probst A.J."/>
            <person name="Thomas B.C."/>
            <person name="Singh A."/>
            <person name="Wilkins M.J."/>
            <person name="Karaoz U."/>
            <person name="Brodie E.L."/>
            <person name="Williams K.H."/>
            <person name="Hubbard S.S."/>
            <person name="Banfield J.F."/>
        </authorList>
    </citation>
    <scope>NUCLEOTIDE SEQUENCE [LARGE SCALE GENOMIC DNA]</scope>
</reference>
<dbReference type="Pfam" id="PF10996">
    <property type="entry name" value="Beta-Casp"/>
    <property type="match status" value="1"/>
</dbReference>
<dbReference type="PANTHER" id="PTHR11203">
    <property type="entry name" value="CLEAVAGE AND POLYADENYLATION SPECIFICITY FACTOR FAMILY MEMBER"/>
    <property type="match status" value="1"/>
</dbReference>
<dbReference type="PANTHER" id="PTHR11203:SF37">
    <property type="entry name" value="INTEGRATOR COMPLEX SUBUNIT 11"/>
    <property type="match status" value="1"/>
</dbReference>
<feature type="domain" description="Beta-Casp" evidence="3">
    <location>
        <begin position="235"/>
        <end position="368"/>
    </location>
</feature>
<dbReference type="SUPFAM" id="SSF56281">
    <property type="entry name" value="Metallo-hydrolase/oxidoreductase"/>
    <property type="match status" value="1"/>
</dbReference>
<accession>A0A1G1WBH2</accession>
<evidence type="ECO:0000313" key="4">
    <source>
        <dbReference type="EMBL" id="OGY25029.1"/>
    </source>
</evidence>
<dbReference type="SMART" id="SM01027">
    <property type="entry name" value="Beta-Casp"/>
    <property type="match status" value="1"/>
</dbReference>
<dbReference type="SMART" id="SM00849">
    <property type="entry name" value="Lactamase_B"/>
    <property type="match status" value="1"/>
</dbReference>